<sequence>MEVSSKGRFCPSEYIIHIKSPPFTGFTFFNQAPYSSVIQSEGTLQSLGNRVCRPYARYSPPVCSVFIARIPNTWETFAQRQKNDNRPSPSIADEQSSEAKR</sequence>
<dbReference type="EMBL" id="VWMK01000026">
    <property type="protein sequence ID" value="KAA3758622.1"/>
    <property type="molecule type" value="Genomic_DNA"/>
</dbReference>
<dbReference type="AlphaFoldDB" id="A0A7J4XDM1"/>
<reference evidence="2 3" key="1">
    <citation type="journal article" date="2019" name="Nat. Med.">
        <title>A library of human gut bacterial isolates paired with longitudinal multiomics data enables mechanistic microbiome research.</title>
        <authorList>
            <person name="Poyet M."/>
            <person name="Groussin M."/>
            <person name="Gibbons S.M."/>
            <person name="Avila-Pacheco J."/>
            <person name="Jiang X."/>
            <person name="Kearney S.M."/>
            <person name="Perrotta A.R."/>
            <person name="Berdy B."/>
            <person name="Zhao S."/>
            <person name="Lieberman T.D."/>
            <person name="Swanson P.K."/>
            <person name="Smith M."/>
            <person name="Roesemann S."/>
            <person name="Alexander J.E."/>
            <person name="Rich S.A."/>
            <person name="Livny J."/>
            <person name="Vlamakis H."/>
            <person name="Clish C."/>
            <person name="Bullock K."/>
            <person name="Deik A."/>
            <person name="Scott J."/>
            <person name="Pierce K.A."/>
            <person name="Xavier R.J."/>
            <person name="Alm E.J."/>
        </authorList>
    </citation>
    <scope>NUCLEOTIDE SEQUENCE [LARGE SCALE GENOMIC DNA]</scope>
    <source>
        <strain evidence="2 3">BIOML-A10</strain>
    </source>
</reference>
<dbReference type="Proteomes" id="UP000422221">
    <property type="component" value="Unassembled WGS sequence"/>
</dbReference>
<dbReference type="GeneID" id="93116716"/>
<protein>
    <submittedName>
        <fullName evidence="2">Uncharacterized protein</fullName>
    </submittedName>
</protein>
<gene>
    <name evidence="2" type="ORF">F3F73_20490</name>
</gene>
<evidence type="ECO:0000256" key="1">
    <source>
        <dbReference type="SAM" id="MobiDB-lite"/>
    </source>
</evidence>
<evidence type="ECO:0000313" key="3">
    <source>
        <dbReference type="Proteomes" id="UP000422221"/>
    </source>
</evidence>
<evidence type="ECO:0000313" key="2">
    <source>
        <dbReference type="EMBL" id="KAA3758622.1"/>
    </source>
</evidence>
<dbReference type="RefSeq" id="WP_130058522.1">
    <property type="nucleotide sequence ID" value="NZ_CAXSTI010000001.1"/>
</dbReference>
<accession>A0A7J4XDM1</accession>
<organism evidence="2 3">
    <name type="scientific">Bacteroides salyersiae</name>
    <dbReference type="NCBI Taxonomy" id="291644"/>
    <lineage>
        <taxon>Bacteria</taxon>
        <taxon>Pseudomonadati</taxon>
        <taxon>Bacteroidota</taxon>
        <taxon>Bacteroidia</taxon>
        <taxon>Bacteroidales</taxon>
        <taxon>Bacteroidaceae</taxon>
        <taxon>Bacteroides</taxon>
    </lineage>
</organism>
<comment type="caution">
    <text evidence="2">The sequence shown here is derived from an EMBL/GenBank/DDBJ whole genome shotgun (WGS) entry which is preliminary data.</text>
</comment>
<name>A0A7J4XDM1_9BACE</name>
<proteinExistence type="predicted"/>
<feature type="region of interest" description="Disordered" evidence="1">
    <location>
        <begin position="78"/>
        <end position="101"/>
    </location>
</feature>